<organism evidence="1 2">
    <name type="scientific">Trichonephila clavipes</name>
    <name type="common">Golden silk orbweaver</name>
    <name type="synonym">Nephila clavipes</name>
    <dbReference type="NCBI Taxonomy" id="2585209"/>
    <lineage>
        <taxon>Eukaryota</taxon>
        <taxon>Metazoa</taxon>
        <taxon>Ecdysozoa</taxon>
        <taxon>Arthropoda</taxon>
        <taxon>Chelicerata</taxon>
        <taxon>Arachnida</taxon>
        <taxon>Araneae</taxon>
        <taxon>Araneomorphae</taxon>
        <taxon>Entelegynae</taxon>
        <taxon>Araneoidea</taxon>
        <taxon>Nephilidae</taxon>
        <taxon>Trichonephila</taxon>
    </lineage>
</organism>
<name>A0A8X6RG40_TRICX</name>
<gene>
    <name evidence="1" type="ORF">TNCV_3577541</name>
</gene>
<protein>
    <submittedName>
        <fullName evidence="1">Uncharacterized protein</fullName>
    </submittedName>
</protein>
<dbReference type="EMBL" id="BMAU01021137">
    <property type="protein sequence ID" value="GFX91924.1"/>
    <property type="molecule type" value="Genomic_DNA"/>
</dbReference>
<evidence type="ECO:0000313" key="2">
    <source>
        <dbReference type="Proteomes" id="UP000887159"/>
    </source>
</evidence>
<keyword evidence="2" id="KW-1185">Reference proteome</keyword>
<proteinExistence type="predicted"/>
<sequence>MEPKCQLGTVQAGGGSGMVWDVCNLRDMGPLIRIDMTLTSDSVDKQMSYMISTEKIVWFDVHRALEATSNTTRS</sequence>
<dbReference type="AlphaFoldDB" id="A0A8X6RG40"/>
<reference evidence="1" key="1">
    <citation type="submission" date="2020-08" db="EMBL/GenBank/DDBJ databases">
        <title>Multicomponent nature underlies the extraordinary mechanical properties of spider dragline silk.</title>
        <authorList>
            <person name="Kono N."/>
            <person name="Nakamura H."/>
            <person name="Mori M."/>
            <person name="Yoshida Y."/>
            <person name="Ohtoshi R."/>
            <person name="Malay A.D."/>
            <person name="Moran D.A.P."/>
            <person name="Tomita M."/>
            <person name="Numata K."/>
            <person name="Arakawa K."/>
        </authorList>
    </citation>
    <scope>NUCLEOTIDE SEQUENCE</scope>
</reference>
<accession>A0A8X6RG40</accession>
<comment type="caution">
    <text evidence="1">The sequence shown here is derived from an EMBL/GenBank/DDBJ whole genome shotgun (WGS) entry which is preliminary data.</text>
</comment>
<dbReference type="Proteomes" id="UP000887159">
    <property type="component" value="Unassembled WGS sequence"/>
</dbReference>
<evidence type="ECO:0000313" key="1">
    <source>
        <dbReference type="EMBL" id="GFX91924.1"/>
    </source>
</evidence>